<dbReference type="OrthoDB" id="1550902at2"/>
<organism evidence="1 2">
    <name type="scientific">Pseudomonas oryzihabitans</name>
    <dbReference type="NCBI Taxonomy" id="47885"/>
    <lineage>
        <taxon>Bacteria</taxon>
        <taxon>Pseudomonadati</taxon>
        <taxon>Pseudomonadota</taxon>
        <taxon>Gammaproteobacteria</taxon>
        <taxon>Pseudomonadales</taxon>
        <taxon>Pseudomonadaceae</taxon>
        <taxon>Pseudomonas</taxon>
    </lineage>
</organism>
<name>A0A0U4P2T5_9PSED</name>
<reference evidence="1 2" key="1">
    <citation type="submission" date="2016-01" db="EMBL/GenBank/DDBJ databases">
        <title>Annotation of Pseudomonas oryzihabitans USDA-ARS-USMARC-56511.</title>
        <authorList>
            <person name="Harhay G.P."/>
            <person name="Harhay D.M."/>
            <person name="Smith T.P.L."/>
            <person name="Bono J.L."/>
            <person name="Heaton M.P."/>
            <person name="Clawson M.L."/>
            <person name="Chitko-Mckown C.G."/>
            <person name="Capik S.F."/>
            <person name="DeDonder K.D."/>
            <person name="Apley M.D."/>
            <person name="Lubbers B.V."/>
            <person name="White B.J."/>
            <person name="Larson R.L."/>
        </authorList>
    </citation>
    <scope>NUCLEOTIDE SEQUENCE [LARGE SCALE GENOMIC DNA]</scope>
    <source>
        <strain evidence="1 2">USDA-ARS-USMARC-56511</strain>
    </source>
</reference>
<gene>
    <name evidence="1" type="ORF">APT59_11120</name>
</gene>
<dbReference type="KEGG" id="por:APT59_11120"/>
<proteinExistence type="predicted"/>
<dbReference type="PIRSF" id="PIRSF029208">
    <property type="entry name" value="Phage_tail_GPU"/>
    <property type="match status" value="1"/>
</dbReference>
<sequence length="147" mass="16050">MMMALGNFIFSLYTLAYQELQRQTDYRHASSSRVGAAPARQFLGKGDDSITLPGWLAPELAGTPSSLDVLRYMAGTGGAWPLIEGSGRIYGLWVIESITETKTLFFSDGTPRRIEFSIALKRVDDDTGRELLGAGMAGMGTLLRKLL</sequence>
<dbReference type="Proteomes" id="UP000064137">
    <property type="component" value="Chromosome"/>
</dbReference>
<evidence type="ECO:0000313" key="2">
    <source>
        <dbReference type="Proteomes" id="UP000064137"/>
    </source>
</evidence>
<dbReference type="Pfam" id="PF06995">
    <property type="entry name" value="Phage_P2_GpU"/>
    <property type="match status" value="1"/>
</dbReference>
<dbReference type="AlphaFoldDB" id="A0A0U4P2T5"/>
<evidence type="ECO:0000313" key="1">
    <source>
        <dbReference type="EMBL" id="ALZ84718.1"/>
    </source>
</evidence>
<dbReference type="EMBL" id="CP013987">
    <property type="protein sequence ID" value="ALZ84718.1"/>
    <property type="molecule type" value="Genomic_DNA"/>
</dbReference>
<dbReference type="RefSeq" id="WP_027599413.1">
    <property type="nucleotide sequence ID" value="NZ_CP013987.1"/>
</dbReference>
<protein>
    <submittedName>
        <fullName evidence="1">Oxidoreductase</fullName>
    </submittedName>
</protein>
<accession>A0A0U4P2T5</accession>
<dbReference type="InterPro" id="IPR016912">
    <property type="entry name" value="Phage_P2_GpU"/>
</dbReference>
<dbReference type="InterPro" id="IPR009734">
    <property type="entry name" value="Myoviridae_GpU"/>
</dbReference>